<dbReference type="EMBL" id="JBHRSB010000006">
    <property type="protein sequence ID" value="MFC3002273.1"/>
    <property type="molecule type" value="Genomic_DNA"/>
</dbReference>
<name>A0ABV7BY47_9PROT</name>
<evidence type="ECO:0000256" key="1">
    <source>
        <dbReference type="SAM" id="Coils"/>
    </source>
</evidence>
<proteinExistence type="predicted"/>
<accession>A0ABV7BY47</accession>
<protein>
    <submittedName>
        <fullName evidence="3">Uncharacterized protein</fullName>
    </submittedName>
</protein>
<organism evidence="3 4">
    <name type="scientific">Falsiroseomonas tokyonensis</name>
    <dbReference type="NCBI Taxonomy" id="430521"/>
    <lineage>
        <taxon>Bacteria</taxon>
        <taxon>Pseudomonadati</taxon>
        <taxon>Pseudomonadota</taxon>
        <taxon>Alphaproteobacteria</taxon>
        <taxon>Acetobacterales</taxon>
        <taxon>Roseomonadaceae</taxon>
        <taxon>Falsiroseomonas</taxon>
    </lineage>
</organism>
<keyword evidence="2" id="KW-0812">Transmembrane</keyword>
<sequence length="105" mass="11923">MVTLAARAITLLGVPVMLASIYWAADRINDLGQRMRVIEAQRQQGRAEIIQRIERLEQSDTRDQAKLDAMQRELAALASTAAAILREIETLRREAILREQRTARP</sequence>
<comment type="caution">
    <text evidence="3">The sequence shown here is derived from an EMBL/GenBank/DDBJ whole genome shotgun (WGS) entry which is preliminary data.</text>
</comment>
<keyword evidence="4" id="KW-1185">Reference proteome</keyword>
<keyword evidence="2" id="KW-0472">Membrane</keyword>
<evidence type="ECO:0000313" key="3">
    <source>
        <dbReference type="EMBL" id="MFC3002273.1"/>
    </source>
</evidence>
<keyword evidence="1" id="KW-0175">Coiled coil</keyword>
<dbReference type="RefSeq" id="WP_216838350.1">
    <property type="nucleotide sequence ID" value="NZ_JAFNJS010000006.1"/>
</dbReference>
<evidence type="ECO:0000313" key="4">
    <source>
        <dbReference type="Proteomes" id="UP001595420"/>
    </source>
</evidence>
<keyword evidence="2" id="KW-1133">Transmembrane helix</keyword>
<reference evidence="4" key="1">
    <citation type="journal article" date="2019" name="Int. J. Syst. Evol. Microbiol.">
        <title>The Global Catalogue of Microorganisms (GCM) 10K type strain sequencing project: providing services to taxonomists for standard genome sequencing and annotation.</title>
        <authorList>
            <consortium name="The Broad Institute Genomics Platform"/>
            <consortium name="The Broad Institute Genome Sequencing Center for Infectious Disease"/>
            <person name="Wu L."/>
            <person name="Ma J."/>
        </authorList>
    </citation>
    <scope>NUCLEOTIDE SEQUENCE [LARGE SCALE GENOMIC DNA]</scope>
    <source>
        <strain evidence="4">CGMCC 1.16855</strain>
    </source>
</reference>
<feature type="transmembrane region" description="Helical" evidence="2">
    <location>
        <begin position="6"/>
        <end position="25"/>
    </location>
</feature>
<dbReference type="Proteomes" id="UP001595420">
    <property type="component" value="Unassembled WGS sequence"/>
</dbReference>
<feature type="coiled-coil region" evidence="1">
    <location>
        <begin position="53"/>
        <end position="94"/>
    </location>
</feature>
<evidence type="ECO:0000256" key="2">
    <source>
        <dbReference type="SAM" id="Phobius"/>
    </source>
</evidence>
<gene>
    <name evidence="3" type="ORF">ACFOD3_20410</name>
</gene>